<organism evidence="10 11">
    <name type="scientific">Scytalidium lignicola</name>
    <name type="common">Hyphomycete</name>
    <dbReference type="NCBI Taxonomy" id="5539"/>
    <lineage>
        <taxon>Eukaryota</taxon>
        <taxon>Fungi</taxon>
        <taxon>Dikarya</taxon>
        <taxon>Ascomycota</taxon>
        <taxon>Pezizomycotina</taxon>
        <taxon>Leotiomycetes</taxon>
        <taxon>Leotiomycetes incertae sedis</taxon>
        <taxon>Scytalidium</taxon>
    </lineage>
</organism>
<dbReference type="PANTHER" id="PTHR21240">
    <property type="entry name" value="2-AMINO-3-CARBOXYLMUCONATE-6-SEMIALDEHYDE DECARBOXYLASE"/>
    <property type="match status" value="1"/>
</dbReference>
<dbReference type="STRING" id="5539.A0A3E2HGJ0"/>
<sequence length="350" mass="38559">MTRIDVHSHAVPANWKKYCMDLGYGESDGVSDVLDWTPEAHIAVMDRAGINHSVLSITSPGTHLVPDDHVLGRDLTRETNIDLSKISKAHPDRFSFFASLPLPDVAGSIAEIDYALDNLGAKGFAVMTNAHGIYLGDPSLDAVFEKFNARGAVVFMHPTCCRIRSHSSASLTTSQVQPLPTPHPSFINPMLEFPFDTTRAVASLLCSGTLHRYPNIKYIIPHCGAALPPLLSRITGYVNQTFPGTSPSVTLSPEEVKKVFQTRVFFDLAGYPFPDQIYGLLRFVGPDRLLYGTDHPFYKEVKVHQAIKDMDIGMRVGQDGKGLQWDEETIKGVLGGNVKKLLWSDLKSNI</sequence>
<evidence type="ECO:0000259" key="9">
    <source>
        <dbReference type="Pfam" id="PF04909"/>
    </source>
</evidence>
<dbReference type="AlphaFoldDB" id="A0A3E2HGJ0"/>
<comment type="catalytic activity">
    <reaction evidence="6">
        <text>6-methylsalicylate + H(+) = 3-methylphenol + CO2</text>
        <dbReference type="Rhea" id="RHEA:23112"/>
        <dbReference type="ChEBI" id="CHEBI:15378"/>
        <dbReference type="ChEBI" id="CHEBI:16526"/>
        <dbReference type="ChEBI" id="CHEBI:17231"/>
        <dbReference type="ChEBI" id="CHEBI:36658"/>
        <dbReference type="EC" id="4.1.1.52"/>
    </reaction>
    <physiologicalReaction direction="left-to-right" evidence="6">
        <dbReference type="Rhea" id="RHEA:23113"/>
    </physiologicalReaction>
</comment>
<feature type="non-terminal residue" evidence="10">
    <location>
        <position position="1"/>
    </location>
</feature>
<dbReference type="InterPro" id="IPR032466">
    <property type="entry name" value="Metal_Hydrolase"/>
</dbReference>
<evidence type="ECO:0000313" key="10">
    <source>
        <dbReference type="EMBL" id="RFU32282.1"/>
    </source>
</evidence>
<evidence type="ECO:0000256" key="5">
    <source>
        <dbReference type="ARBA" id="ARBA00023239"/>
    </source>
</evidence>
<dbReference type="EMBL" id="NCSJ02000058">
    <property type="protein sequence ID" value="RFU32282.1"/>
    <property type="molecule type" value="Genomic_DNA"/>
</dbReference>
<name>A0A3E2HGJ0_SCYLI</name>
<dbReference type="SUPFAM" id="SSF51556">
    <property type="entry name" value="Metallo-dependent hydrolases"/>
    <property type="match status" value="1"/>
</dbReference>
<dbReference type="GO" id="GO:0047596">
    <property type="term" value="F:6-methylsalicylate decarboxylase activity"/>
    <property type="evidence" value="ECO:0007669"/>
    <property type="project" value="UniProtKB-EC"/>
</dbReference>
<dbReference type="OrthoDB" id="2832284at2759"/>
<evidence type="ECO:0000256" key="1">
    <source>
        <dbReference type="ARBA" id="ARBA00005871"/>
    </source>
</evidence>
<dbReference type="GO" id="GO:0046872">
    <property type="term" value="F:metal ion binding"/>
    <property type="evidence" value="ECO:0007669"/>
    <property type="project" value="UniProtKB-KW"/>
</dbReference>
<dbReference type="PANTHER" id="PTHR21240:SF29">
    <property type="entry name" value="AMIDOHYDROLASE-RELATED DOMAIN-CONTAINING PROTEIN"/>
    <property type="match status" value="1"/>
</dbReference>
<dbReference type="GO" id="GO:0005829">
    <property type="term" value="C:cytosol"/>
    <property type="evidence" value="ECO:0007669"/>
    <property type="project" value="TreeGrafter"/>
</dbReference>
<evidence type="ECO:0000256" key="4">
    <source>
        <dbReference type="ARBA" id="ARBA00022833"/>
    </source>
</evidence>
<keyword evidence="5 8" id="KW-0456">Lyase</keyword>
<evidence type="ECO:0000256" key="3">
    <source>
        <dbReference type="ARBA" id="ARBA00022793"/>
    </source>
</evidence>
<evidence type="ECO:0000256" key="2">
    <source>
        <dbReference type="ARBA" id="ARBA00022723"/>
    </source>
</evidence>
<proteinExistence type="inferred from homology"/>
<feature type="domain" description="Amidohydrolase-related" evidence="9">
    <location>
        <begin position="4"/>
        <end position="341"/>
    </location>
</feature>
<dbReference type="EC" id="4.1.1.52" evidence="7"/>
<feature type="non-terminal residue" evidence="10">
    <location>
        <position position="350"/>
    </location>
</feature>
<accession>A0A3E2HGJ0</accession>
<evidence type="ECO:0000313" key="11">
    <source>
        <dbReference type="Proteomes" id="UP000258309"/>
    </source>
</evidence>
<dbReference type="InterPro" id="IPR006680">
    <property type="entry name" value="Amidohydro-rel"/>
</dbReference>
<keyword evidence="3 8" id="KW-0210">Decarboxylase</keyword>
<keyword evidence="4" id="KW-0862">Zinc</keyword>
<evidence type="ECO:0000256" key="6">
    <source>
        <dbReference type="ARBA" id="ARBA00036832"/>
    </source>
</evidence>
<keyword evidence="2" id="KW-0479">Metal-binding</keyword>
<evidence type="ECO:0000256" key="8">
    <source>
        <dbReference type="RuleBase" id="RU366045"/>
    </source>
</evidence>
<evidence type="ECO:0000256" key="7">
    <source>
        <dbReference type="ARBA" id="ARBA00038889"/>
    </source>
</evidence>
<dbReference type="GO" id="GO:0019748">
    <property type="term" value="P:secondary metabolic process"/>
    <property type="evidence" value="ECO:0007669"/>
    <property type="project" value="TreeGrafter"/>
</dbReference>
<protein>
    <recommendedName>
        <fullName evidence="7">6-methylsalicylate decarboxylase</fullName>
        <ecNumber evidence="7">4.1.1.52</ecNumber>
    </recommendedName>
</protein>
<dbReference type="InterPro" id="IPR032465">
    <property type="entry name" value="ACMSD"/>
</dbReference>
<comment type="caution">
    <text evidence="10">The sequence shown here is derived from an EMBL/GenBank/DDBJ whole genome shotgun (WGS) entry which is preliminary data.</text>
</comment>
<dbReference type="Pfam" id="PF04909">
    <property type="entry name" value="Amidohydro_2"/>
    <property type="match status" value="1"/>
</dbReference>
<comment type="similarity">
    <text evidence="1">Belongs to the metallo-dependent hydrolases superfamily. ACMSD family.</text>
</comment>
<gene>
    <name evidence="10" type="ORF">B7463_g4060</name>
</gene>
<dbReference type="Gene3D" id="3.20.20.140">
    <property type="entry name" value="Metal-dependent hydrolases"/>
    <property type="match status" value="1"/>
</dbReference>
<dbReference type="GO" id="GO:0016787">
    <property type="term" value="F:hydrolase activity"/>
    <property type="evidence" value="ECO:0007669"/>
    <property type="project" value="InterPro"/>
</dbReference>
<reference evidence="10 11" key="1">
    <citation type="submission" date="2018-05" db="EMBL/GenBank/DDBJ databases">
        <title>Draft genome sequence of Scytalidium lignicola DSM 105466, a ubiquitous saprotrophic fungus.</title>
        <authorList>
            <person name="Buettner E."/>
            <person name="Gebauer A.M."/>
            <person name="Hofrichter M."/>
            <person name="Liers C."/>
            <person name="Kellner H."/>
        </authorList>
    </citation>
    <scope>NUCLEOTIDE SEQUENCE [LARGE SCALE GENOMIC DNA]</scope>
    <source>
        <strain evidence="10 11">DSM 105466</strain>
    </source>
</reference>
<dbReference type="Proteomes" id="UP000258309">
    <property type="component" value="Unassembled WGS sequence"/>
</dbReference>
<keyword evidence="11" id="KW-1185">Reference proteome</keyword>
<dbReference type="OMA" id="HGIYPGD"/>